<organism evidence="2 3">
    <name type="scientific">Candidatus Nealsonbacteria bacterium CG23_combo_of_CG06-09_8_20_14_all_38_19</name>
    <dbReference type="NCBI Taxonomy" id="1974721"/>
    <lineage>
        <taxon>Bacteria</taxon>
        <taxon>Candidatus Nealsoniibacteriota</taxon>
    </lineage>
</organism>
<sequence>MRKLEKTLKEERFKFFAKNLYFAAEYPDAPSSGMKPQKELARRDTPPLRGRGSSILLIYNILVLFQQNKERRKRNDCQENDGNS</sequence>
<comment type="caution">
    <text evidence="2">The sequence shown here is derived from an EMBL/GenBank/DDBJ whole genome shotgun (WGS) entry which is preliminary data.</text>
</comment>
<feature type="region of interest" description="Disordered" evidence="1">
    <location>
        <begin position="28"/>
        <end position="47"/>
    </location>
</feature>
<proteinExistence type="predicted"/>
<evidence type="ECO:0000313" key="2">
    <source>
        <dbReference type="EMBL" id="PIP24022.1"/>
    </source>
</evidence>
<dbReference type="Proteomes" id="UP000230273">
    <property type="component" value="Unassembled WGS sequence"/>
</dbReference>
<accession>A0A2G9YXT3</accession>
<dbReference type="EMBL" id="PCRP01000004">
    <property type="protein sequence ID" value="PIP24022.1"/>
    <property type="molecule type" value="Genomic_DNA"/>
</dbReference>
<gene>
    <name evidence="2" type="ORF">COX36_00360</name>
</gene>
<reference evidence="2 3" key="1">
    <citation type="submission" date="2017-09" db="EMBL/GenBank/DDBJ databases">
        <title>Depth-based differentiation of microbial function through sediment-hosted aquifers and enrichment of novel symbionts in the deep terrestrial subsurface.</title>
        <authorList>
            <person name="Probst A.J."/>
            <person name="Ladd B."/>
            <person name="Jarett J.K."/>
            <person name="Geller-Mcgrath D.E."/>
            <person name="Sieber C.M."/>
            <person name="Emerson J.B."/>
            <person name="Anantharaman K."/>
            <person name="Thomas B.C."/>
            <person name="Malmstrom R."/>
            <person name="Stieglmeier M."/>
            <person name="Klingl A."/>
            <person name="Woyke T."/>
            <person name="Ryan C.M."/>
            <person name="Banfield J.F."/>
        </authorList>
    </citation>
    <scope>NUCLEOTIDE SEQUENCE [LARGE SCALE GENOMIC DNA]</scope>
    <source>
        <strain evidence="2">CG23_combo_of_CG06-09_8_20_14_all_38_19</strain>
    </source>
</reference>
<protein>
    <submittedName>
        <fullName evidence="2">Uncharacterized protein</fullName>
    </submittedName>
</protein>
<evidence type="ECO:0000256" key="1">
    <source>
        <dbReference type="SAM" id="MobiDB-lite"/>
    </source>
</evidence>
<evidence type="ECO:0000313" key="3">
    <source>
        <dbReference type="Proteomes" id="UP000230273"/>
    </source>
</evidence>
<feature type="compositionally biased region" description="Basic and acidic residues" evidence="1">
    <location>
        <begin position="36"/>
        <end position="46"/>
    </location>
</feature>
<dbReference type="AlphaFoldDB" id="A0A2G9YXT3"/>
<name>A0A2G9YXT3_9BACT</name>